<proteinExistence type="predicted"/>
<gene>
    <name evidence="2" type="ORF">TNCV_4662171</name>
</gene>
<feature type="compositionally biased region" description="Basic and acidic residues" evidence="1">
    <location>
        <begin position="78"/>
        <end position="95"/>
    </location>
</feature>
<accession>A0A8X6S9K9</accession>
<evidence type="ECO:0000313" key="2">
    <source>
        <dbReference type="EMBL" id="GFY09026.1"/>
    </source>
</evidence>
<evidence type="ECO:0000256" key="1">
    <source>
        <dbReference type="SAM" id="MobiDB-lite"/>
    </source>
</evidence>
<evidence type="ECO:0000313" key="3">
    <source>
        <dbReference type="Proteomes" id="UP000887159"/>
    </source>
</evidence>
<sequence length="124" mass="14658">MNERIALEEEMRLKKERWLVKEQMRHVQEEYKMRMKEEQKCFLEERYAVAQLVTVEEEKGLSRDSSNVPPISAEDETYGGKEETPVDVIKDKGKGDINHVIHSKERVDLDNDKIEEEKSNLPNR</sequence>
<dbReference type="EMBL" id="BMAU01021284">
    <property type="protein sequence ID" value="GFY09026.1"/>
    <property type="molecule type" value="Genomic_DNA"/>
</dbReference>
<organism evidence="2 3">
    <name type="scientific">Trichonephila clavipes</name>
    <name type="common">Golden silk orbweaver</name>
    <name type="synonym">Nephila clavipes</name>
    <dbReference type="NCBI Taxonomy" id="2585209"/>
    <lineage>
        <taxon>Eukaryota</taxon>
        <taxon>Metazoa</taxon>
        <taxon>Ecdysozoa</taxon>
        <taxon>Arthropoda</taxon>
        <taxon>Chelicerata</taxon>
        <taxon>Arachnida</taxon>
        <taxon>Araneae</taxon>
        <taxon>Araneomorphae</taxon>
        <taxon>Entelegynae</taxon>
        <taxon>Araneoidea</taxon>
        <taxon>Nephilidae</taxon>
        <taxon>Trichonephila</taxon>
    </lineage>
</organism>
<protein>
    <submittedName>
        <fullName evidence="2">Uncharacterized protein</fullName>
    </submittedName>
</protein>
<feature type="region of interest" description="Disordered" evidence="1">
    <location>
        <begin position="56"/>
        <end position="95"/>
    </location>
</feature>
<dbReference type="AlphaFoldDB" id="A0A8X6S9K9"/>
<comment type="caution">
    <text evidence="2">The sequence shown here is derived from an EMBL/GenBank/DDBJ whole genome shotgun (WGS) entry which is preliminary data.</text>
</comment>
<name>A0A8X6S9K9_TRICX</name>
<dbReference type="Proteomes" id="UP000887159">
    <property type="component" value="Unassembled WGS sequence"/>
</dbReference>
<reference evidence="2" key="1">
    <citation type="submission" date="2020-08" db="EMBL/GenBank/DDBJ databases">
        <title>Multicomponent nature underlies the extraordinary mechanical properties of spider dragline silk.</title>
        <authorList>
            <person name="Kono N."/>
            <person name="Nakamura H."/>
            <person name="Mori M."/>
            <person name="Yoshida Y."/>
            <person name="Ohtoshi R."/>
            <person name="Malay A.D."/>
            <person name="Moran D.A.P."/>
            <person name="Tomita M."/>
            <person name="Numata K."/>
            <person name="Arakawa K."/>
        </authorList>
    </citation>
    <scope>NUCLEOTIDE SEQUENCE</scope>
</reference>
<keyword evidence="3" id="KW-1185">Reference proteome</keyword>